<dbReference type="EMBL" id="CP014862">
    <property type="protein sequence ID" value="ASJ03431.1"/>
    <property type="molecule type" value="Genomic_DNA"/>
</dbReference>
<evidence type="ECO:0000256" key="3">
    <source>
        <dbReference type="ARBA" id="ARBA00022692"/>
    </source>
</evidence>
<dbReference type="Pfam" id="PF03706">
    <property type="entry name" value="LPG_synthase_TM"/>
    <property type="match status" value="1"/>
</dbReference>
<organism evidence="7 8">
    <name type="scientific">Thermococcus profundus</name>
    <dbReference type="NCBI Taxonomy" id="49899"/>
    <lineage>
        <taxon>Archaea</taxon>
        <taxon>Methanobacteriati</taxon>
        <taxon>Methanobacteriota</taxon>
        <taxon>Thermococci</taxon>
        <taxon>Thermococcales</taxon>
        <taxon>Thermococcaceae</taxon>
        <taxon>Thermococcus</taxon>
    </lineage>
</organism>
<feature type="transmembrane region" description="Helical" evidence="6">
    <location>
        <begin position="261"/>
        <end position="282"/>
    </location>
</feature>
<feature type="transmembrane region" description="Helical" evidence="6">
    <location>
        <begin position="40"/>
        <end position="63"/>
    </location>
</feature>
<dbReference type="OrthoDB" id="86200at2157"/>
<dbReference type="AlphaFoldDB" id="A0A2Z2MLX7"/>
<evidence type="ECO:0000313" key="8">
    <source>
        <dbReference type="Proteomes" id="UP000250179"/>
    </source>
</evidence>
<feature type="transmembrane region" description="Helical" evidence="6">
    <location>
        <begin position="75"/>
        <end position="97"/>
    </location>
</feature>
<accession>A0A2Z2MLX7</accession>
<dbReference type="InterPro" id="IPR022791">
    <property type="entry name" value="L-PG_synthase/AglD"/>
</dbReference>
<keyword evidence="4 6" id="KW-1133">Transmembrane helix</keyword>
<evidence type="ECO:0000256" key="5">
    <source>
        <dbReference type="ARBA" id="ARBA00023136"/>
    </source>
</evidence>
<keyword evidence="2" id="KW-1003">Cell membrane</keyword>
<proteinExistence type="predicted"/>
<sequence length="286" mass="31307">MNRNRRRFLSVFVTLALGLFLAYRISGEVRGIEWSEVSFPYLLLSLFFGVMAFLVYTFVWYLLLSGISEVGFRRLVLLNLMSSYVSMALNSTLGGIVKAKYAMSEWWKSIGVVGLVTTLEILPGAVVAVAFGDYSLLAGLLVLIWALVHEDSLYPLVALPFKLLGKEEWIHDFYLGWKEAKKGRFLEALLVAPFQSFFLALALVMTGRAFGISIPLWKGFVGVTYSTVIGGISGTPGGVGGNELGIMLAIGNVPAGATVAFAYKFLTQYVFALVGVVPFYMLSSGE</sequence>
<reference evidence="7 8" key="1">
    <citation type="submission" date="2016-03" db="EMBL/GenBank/DDBJ databases">
        <title>Complete genome sequence of Thermococcus profundus strain DT5432.</title>
        <authorList>
            <person name="Oger P.M."/>
        </authorList>
    </citation>
    <scope>NUCLEOTIDE SEQUENCE [LARGE SCALE GENOMIC DNA]</scope>
    <source>
        <strain evidence="7 8">DT 5432</strain>
    </source>
</reference>
<comment type="subcellular location">
    <subcellularLocation>
        <location evidence="1">Cell membrane</location>
        <topology evidence="1">Multi-pass membrane protein</topology>
    </subcellularLocation>
</comment>
<keyword evidence="5 6" id="KW-0472">Membrane</keyword>
<protein>
    <submittedName>
        <fullName evidence="7">Uncharacterized protein</fullName>
    </submittedName>
</protein>
<evidence type="ECO:0000256" key="1">
    <source>
        <dbReference type="ARBA" id="ARBA00004651"/>
    </source>
</evidence>
<dbReference type="KEGG" id="tprf:A3L09_09240"/>
<dbReference type="GeneID" id="33320599"/>
<keyword evidence="3 6" id="KW-0812">Transmembrane</keyword>
<gene>
    <name evidence="7" type="ORF">A3L09_09240</name>
</gene>
<dbReference type="GO" id="GO:0005886">
    <property type="term" value="C:plasma membrane"/>
    <property type="evidence" value="ECO:0007669"/>
    <property type="project" value="UniProtKB-SubCell"/>
</dbReference>
<evidence type="ECO:0000256" key="2">
    <source>
        <dbReference type="ARBA" id="ARBA00022475"/>
    </source>
</evidence>
<dbReference type="Proteomes" id="UP000250179">
    <property type="component" value="Chromosome"/>
</dbReference>
<keyword evidence="8" id="KW-1185">Reference proteome</keyword>
<evidence type="ECO:0000256" key="6">
    <source>
        <dbReference type="SAM" id="Phobius"/>
    </source>
</evidence>
<name>A0A2Z2MLX7_THEPR</name>
<evidence type="ECO:0000256" key="4">
    <source>
        <dbReference type="ARBA" id="ARBA00022989"/>
    </source>
</evidence>
<feature type="transmembrane region" description="Helical" evidence="6">
    <location>
        <begin position="188"/>
        <end position="210"/>
    </location>
</feature>
<feature type="transmembrane region" description="Helical" evidence="6">
    <location>
        <begin position="121"/>
        <end position="148"/>
    </location>
</feature>
<evidence type="ECO:0000313" key="7">
    <source>
        <dbReference type="EMBL" id="ASJ03431.1"/>
    </source>
</evidence>
<dbReference type="RefSeq" id="WP_088858688.1">
    <property type="nucleotide sequence ID" value="NZ_CP014862.1"/>
</dbReference>